<evidence type="ECO:0000256" key="1">
    <source>
        <dbReference type="SAM" id="Phobius"/>
    </source>
</evidence>
<dbReference type="Proteomes" id="UP001158066">
    <property type="component" value="Unassembled WGS sequence"/>
</dbReference>
<comment type="caution">
    <text evidence="3">The sequence shown here is derived from an EMBL/GenBank/DDBJ whole genome shotgun (WGS) entry which is preliminary data.</text>
</comment>
<organism evidence="3 4">
    <name type="scientific">Anoxynatronum buryatiense</name>
    <dbReference type="NCBI Taxonomy" id="489973"/>
    <lineage>
        <taxon>Bacteria</taxon>
        <taxon>Bacillati</taxon>
        <taxon>Bacillota</taxon>
        <taxon>Clostridia</taxon>
        <taxon>Eubacteriales</taxon>
        <taxon>Clostridiaceae</taxon>
        <taxon>Anoxynatronum</taxon>
    </lineage>
</organism>
<feature type="transmembrane region" description="Helical" evidence="1">
    <location>
        <begin position="6"/>
        <end position="26"/>
    </location>
</feature>
<gene>
    <name evidence="3" type="ORF">SAMN06296020_10510</name>
</gene>
<feature type="domain" description="N-acetyltransferase" evidence="2">
    <location>
        <begin position="78"/>
        <end position="210"/>
    </location>
</feature>
<dbReference type="GO" id="GO:0016747">
    <property type="term" value="F:acyltransferase activity, transferring groups other than amino-acyl groups"/>
    <property type="evidence" value="ECO:0007669"/>
    <property type="project" value="InterPro"/>
</dbReference>
<protein>
    <recommendedName>
        <fullName evidence="2">N-acetyltransferase domain-containing protein</fullName>
    </recommendedName>
</protein>
<dbReference type="Gene3D" id="3.40.630.30">
    <property type="match status" value="1"/>
</dbReference>
<evidence type="ECO:0000313" key="3">
    <source>
        <dbReference type="EMBL" id="SMP53356.1"/>
    </source>
</evidence>
<keyword evidence="4" id="KW-1185">Reference proteome</keyword>
<dbReference type="InterPro" id="IPR016181">
    <property type="entry name" value="Acyl_CoA_acyltransferase"/>
</dbReference>
<dbReference type="InterPro" id="IPR000182">
    <property type="entry name" value="GNAT_dom"/>
</dbReference>
<evidence type="ECO:0000313" key="4">
    <source>
        <dbReference type="Proteomes" id="UP001158066"/>
    </source>
</evidence>
<reference evidence="3" key="1">
    <citation type="submission" date="2017-05" db="EMBL/GenBank/DDBJ databases">
        <authorList>
            <person name="Varghese N."/>
            <person name="Submissions S."/>
        </authorList>
    </citation>
    <scope>NUCLEOTIDE SEQUENCE</scope>
    <source>
        <strain evidence="3">Su22</strain>
    </source>
</reference>
<dbReference type="PROSITE" id="PS51186">
    <property type="entry name" value="GNAT"/>
    <property type="match status" value="1"/>
</dbReference>
<keyword evidence="1" id="KW-0472">Membrane</keyword>
<proteinExistence type="predicted"/>
<feature type="transmembrane region" description="Helical" evidence="1">
    <location>
        <begin position="47"/>
        <end position="66"/>
    </location>
</feature>
<keyword evidence="1" id="KW-0812">Transmembrane</keyword>
<dbReference type="EMBL" id="FXUF01000005">
    <property type="protein sequence ID" value="SMP53356.1"/>
    <property type="molecule type" value="Genomic_DNA"/>
</dbReference>
<keyword evidence="1" id="KW-1133">Transmembrane helix</keyword>
<accession>A0AA46AIR7</accession>
<dbReference type="SUPFAM" id="SSF55729">
    <property type="entry name" value="Acyl-CoA N-acyltransferases (Nat)"/>
    <property type="match status" value="1"/>
</dbReference>
<evidence type="ECO:0000259" key="2">
    <source>
        <dbReference type="PROSITE" id="PS51186"/>
    </source>
</evidence>
<sequence>MPQLNLMGWTAAILIIFSLLTQSLFSRRWLAMLGTLLFVVYTWQLRLYPLLAVCILLALVSAWYVMRVHTTQPQEFFQHFDVATDSTYLKLFLDFHQKELKEIYPDYSLPRDESVIAFFVLRNLVPAGIFVASEMEPHVLYVHVDFVIPRYRDYKIARYMYEQQADFFLKRGYTTLWTVSRQLKHTRYLNKMGFRARSIEGRVYYVKDLRPHEAASP</sequence>
<name>A0AA46AIR7_9CLOT</name>
<dbReference type="AlphaFoldDB" id="A0AA46AIR7"/>